<gene>
    <name evidence="2" type="ORF">H9660_02380</name>
</gene>
<dbReference type="EMBL" id="JACSQZ010000005">
    <property type="protein sequence ID" value="MBD7913983.1"/>
    <property type="molecule type" value="Genomic_DNA"/>
</dbReference>
<accession>A0ABR8Q0P0</accession>
<protein>
    <recommendedName>
        <fullName evidence="1">DUF5655 domain-containing protein</fullName>
    </recommendedName>
</protein>
<evidence type="ECO:0000313" key="3">
    <source>
        <dbReference type="Proteomes" id="UP000640335"/>
    </source>
</evidence>
<keyword evidence="3" id="KW-1185">Reference proteome</keyword>
<comment type="caution">
    <text evidence="2">The sequence shown here is derived from an EMBL/GenBank/DDBJ whole genome shotgun (WGS) entry which is preliminary data.</text>
</comment>
<dbReference type="InterPro" id="IPR043714">
    <property type="entry name" value="DUF5655"/>
</dbReference>
<sequence>MFLFSLHDNKLEELKEVPFLKEVELHKLCEANLESLFGLEFVRREFSLNNFRIDTLAFDKSTKSFVIIEYKNTRNFSVIDQGYAYLSLLVNNKADFILEYNENTNKPLKREDIDWSQSRVIFVSPEFNNYQKESINFKDLPFELWEVKKFSNNTVSFNPIKASENTESIKTIATTSEIVKSVNKEVKVVTEEDHFNQSTEEFIDLYNKLKEYILSLDSNIRIRCTKAYIGFTLNNRNIVDILPGKRRVKVWLNCKWGNLDDPKNVFRDVSKIGHWGNGDYETSLTNDEDIEYIFSLMKQAYKMKK</sequence>
<dbReference type="Gene3D" id="3.40.1350.10">
    <property type="match status" value="1"/>
</dbReference>
<organism evidence="2 3">
    <name type="scientific">Clostridium gallinarum</name>
    <dbReference type="NCBI Taxonomy" id="2762246"/>
    <lineage>
        <taxon>Bacteria</taxon>
        <taxon>Bacillati</taxon>
        <taxon>Bacillota</taxon>
        <taxon>Clostridia</taxon>
        <taxon>Eubacteriales</taxon>
        <taxon>Clostridiaceae</taxon>
        <taxon>Clostridium</taxon>
    </lineage>
</organism>
<evidence type="ECO:0000313" key="2">
    <source>
        <dbReference type="EMBL" id="MBD7913983.1"/>
    </source>
</evidence>
<name>A0ABR8Q0P0_9CLOT</name>
<dbReference type="Proteomes" id="UP000640335">
    <property type="component" value="Unassembled WGS sequence"/>
</dbReference>
<proteinExistence type="predicted"/>
<feature type="domain" description="DUF5655" evidence="1">
    <location>
        <begin position="191"/>
        <end position="302"/>
    </location>
</feature>
<evidence type="ECO:0000259" key="1">
    <source>
        <dbReference type="Pfam" id="PF18899"/>
    </source>
</evidence>
<dbReference type="RefSeq" id="WP_191748184.1">
    <property type="nucleotide sequence ID" value="NZ_JACSQZ010000005.1"/>
</dbReference>
<dbReference type="Pfam" id="PF18899">
    <property type="entry name" value="DUF5655"/>
    <property type="match status" value="1"/>
</dbReference>
<reference evidence="2 3" key="1">
    <citation type="submission" date="2020-08" db="EMBL/GenBank/DDBJ databases">
        <title>A Genomic Blueprint of the Chicken Gut Microbiome.</title>
        <authorList>
            <person name="Gilroy R."/>
            <person name="Ravi A."/>
            <person name="Getino M."/>
            <person name="Pursley I."/>
            <person name="Horton D.L."/>
            <person name="Alikhan N.-F."/>
            <person name="Baker D."/>
            <person name="Gharbi K."/>
            <person name="Hall N."/>
            <person name="Watson M."/>
            <person name="Adriaenssens E.M."/>
            <person name="Foster-Nyarko E."/>
            <person name="Jarju S."/>
            <person name="Secka A."/>
            <person name="Antonio M."/>
            <person name="Oren A."/>
            <person name="Chaudhuri R."/>
            <person name="La Ragione R.M."/>
            <person name="Hildebrand F."/>
            <person name="Pallen M.J."/>
        </authorList>
    </citation>
    <scope>NUCLEOTIDE SEQUENCE [LARGE SCALE GENOMIC DNA]</scope>
    <source>
        <strain evidence="2 3">Sa3CUN1</strain>
    </source>
</reference>
<dbReference type="InterPro" id="IPR011856">
    <property type="entry name" value="tRNA_endonuc-like_dom_sf"/>
</dbReference>